<feature type="compositionally biased region" description="Basic and acidic residues" evidence="4">
    <location>
        <begin position="133"/>
        <end position="153"/>
    </location>
</feature>
<feature type="region of interest" description="Disordered" evidence="4">
    <location>
        <begin position="131"/>
        <end position="153"/>
    </location>
</feature>
<dbReference type="InterPro" id="IPR000037">
    <property type="entry name" value="SsrA-bd_prot"/>
</dbReference>
<keyword evidence="1 3" id="KW-0963">Cytoplasm</keyword>
<gene>
    <name evidence="3" type="primary">smpB</name>
    <name evidence="5" type="ORF">COB11_03680</name>
</gene>
<dbReference type="Pfam" id="PF01668">
    <property type="entry name" value="SmpB"/>
    <property type="match status" value="1"/>
</dbReference>
<dbReference type="EMBL" id="NVUU01000036">
    <property type="protein sequence ID" value="PCI94564.1"/>
    <property type="molecule type" value="Genomic_DNA"/>
</dbReference>
<evidence type="ECO:0000256" key="1">
    <source>
        <dbReference type="ARBA" id="ARBA00022490"/>
    </source>
</evidence>
<dbReference type="Proteomes" id="UP000217838">
    <property type="component" value="Unassembled WGS sequence"/>
</dbReference>
<comment type="function">
    <text evidence="3">Required for rescue of stalled ribosomes mediated by trans-translation. Binds to transfer-messenger RNA (tmRNA), required for stable association of tmRNA with ribosomes. tmRNA and SmpB together mimic tRNA shape, replacing the anticodon stem-loop with SmpB. tmRNA is encoded by the ssrA gene; the 2 termini fold to resemble tRNA(Ala) and it encodes a 'tag peptide', a short internal open reading frame. During trans-translation Ala-aminoacylated tmRNA acts like a tRNA, entering the A-site of stalled ribosomes, displacing the stalled mRNA. The ribosome then switches to translate the ORF on the tmRNA; the nascent peptide is terminated with the 'tag peptide' encoded by the tmRNA and targeted for degradation. The ribosome is freed to recommence translation, which seems to be the essential function of trans-translation.</text>
</comment>
<sequence length="153" mass="17274">MSKTKSTDLASNKKAYHDYEILETFVAGISLVGTEIKSLRDGGGSLGEAYVRIIKGEPFLVGAHIAHYKYGNVHNHVERRDRKLLLQKREIQALKKAIQEKGLTIVPLNLHLSNKGYCKAKIGIARGKKIHDKRSSIKEKEQKRSIQREIKNS</sequence>
<dbReference type="PANTHER" id="PTHR30308">
    <property type="entry name" value="TMRNA-BINDING COMPONENT OF TRANS-TRANSLATION TAGGING COMPLEX"/>
    <property type="match status" value="1"/>
</dbReference>
<dbReference type="CDD" id="cd09294">
    <property type="entry name" value="SmpB"/>
    <property type="match status" value="1"/>
</dbReference>
<protein>
    <recommendedName>
        <fullName evidence="3">SsrA-binding protein</fullName>
    </recommendedName>
    <alternativeName>
        <fullName evidence="3">Small protein B</fullName>
    </alternativeName>
</protein>
<dbReference type="GO" id="GO:0005829">
    <property type="term" value="C:cytosol"/>
    <property type="evidence" value="ECO:0007669"/>
    <property type="project" value="TreeGrafter"/>
</dbReference>
<dbReference type="NCBIfam" id="TIGR00086">
    <property type="entry name" value="smpB"/>
    <property type="match status" value="1"/>
</dbReference>
<evidence type="ECO:0000313" key="5">
    <source>
        <dbReference type="EMBL" id="PCI94564.1"/>
    </source>
</evidence>
<dbReference type="AlphaFoldDB" id="A0A2A4YIM6"/>
<dbReference type="InterPro" id="IPR020081">
    <property type="entry name" value="SsrA-bd_prot_CS"/>
</dbReference>
<reference evidence="6" key="1">
    <citation type="submission" date="2017-08" db="EMBL/GenBank/DDBJ databases">
        <title>A dynamic microbial community with high functional redundancy inhabits the cold, oxic subseafloor aquifer.</title>
        <authorList>
            <person name="Tully B.J."/>
            <person name="Wheat C.G."/>
            <person name="Glazer B.T."/>
            <person name="Huber J.A."/>
        </authorList>
    </citation>
    <scope>NUCLEOTIDE SEQUENCE [LARGE SCALE GENOMIC DNA]</scope>
</reference>
<accession>A0A2A4YIM6</accession>
<dbReference type="Gene3D" id="2.40.280.10">
    <property type="match status" value="1"/>
</dbReference>
<keyword evidence="2 3" id="KW-0694">RNA-binding</keyword>
<dbReference type="HAMAP" id="MF_00023">
    <property type="entry name" value="SmpB"/>
    <property type="match status" value="1"/>
</dbReference>
<dbReference type="GO" id="GO:0070929">
    <property type="term" value="P:trans-translation"/>
    <property type="evidence" value="ECO:0007669"/>
    <property type="project" value="UniProtKB-UniRule"/>
</dbReference>
<dbReference type="GO" id="GO:0003723">
    <property type="term" value="F:RNA binding"/>
    <property type="evidence" value="ECO:0007669"/>
    <property type="project" value="UniProtKB-UniRule"/>
</dbReference>
<evidence type="ECO:0000256" key="4">
    <source>
        <dbReference type="SAM" id="MobiDB-lite"/>
    </source>
</evidence>
<proteinExistence type="inferred from homology"/>
<comment type="similarity">
    <text evidence="3">Belongs to the SmpB family.</text>
</comment>
<dbReference type="PANTHER" id="PTHR30308:SF2">
    <property type="entry name" value="SSRA-BINDING PROTEIN"/>
    <property type="match status" value="1"/>
</dbReference>
<comment type="caution">
    <text evidence="5">The sequence shown here is derived from an EMBL/GenBank/DDBJ whole genome shotgun (WGS) entry which is preliminary data.</text>
</comment>
<dbReference type="NCBIfam" id="NF003843">
    <property type="entry name" value="PRK05422.1"/>
    <property type="match status" value="1"/>
</dbReference>
<name>A0A2A4YIM6_UNCAE</name>
<dbReference type="PROSITE" id="PS01317">
    <property type="entry name" value="SSRP"/>
    <property type="match status" value="1"/>
</dbReference>
<evidence type="ECO:0000256" key="3">
    <source>
        <dbReference type="HAMAP-Rule" id="MF_00023"/>
    </source>
</evidence>
<evidence type="ECO:0000256" key="2">
    <source>
        <dbReference type="ARBA" id="ARBA00022884"/>
    </source>
</evidence>
<dbReference type="InterPro" id="IPR023620">
    <property type="entry name" value="SmpB"/>
</dbReference>
<organism evidence="5 6">
    <name type="scientific">Aerophobetes bacterium</name>
    <dbReference type="NCBI Taxonomy" id="2030807"/>
    <lineage>
        <taxon>Bacteria</taxon>
        <taxon>Candidatus Aerophobota</taxon>
    </lineage>
</organism>
<dbReference type="GO" id="GO:0070930">
    <property type="term" value="P:trans-translation-dependent protein tagging"/>
    <property type="evidence" value="ECO:0007669"/>
    <property type="project" value="TreeGrafter"/>
</dbReference>
<comment type="subcellular location">
    <subcellularLocation>
        <location evidence="3">Cytoplasm</location>
    </subcellularLocation>
    <text evidence="3">The tmRNA-SmpB complex associates with stalled 70S ribosomes.</text>
</comment>
<dbReference type="SUPFAM" id="SSF74982">
    <property type="entry name" value="Small protein B (SmpB)"/>
    <property type="match status" value="1"/>
</dbReference>
<evidence type="ECO:0000313" key="6">
    <source>
        <dbReference type="Proteomes" id="UP000217838"/>
    </source>
</evidence>